<name>A0A410MI95_9BACI</name>
<dbReference type="PROSITE" id="PS51819">
    <property type="entry name" value="VOC"/>
    <property type="match status" value="1"/>
</dbReference>
<dbReference type="OrthoDB" id="2184229at2"/>
<evidence type="ECO:0000259" key="1">
    <source>
        <dbReference type="PROSITE" id="PS51819"/>
    </source>
</evidence>
<dbReference type="Pfam" id="PF00903">
    <property type="entry name" value="Glyoxalase"/>
    <property type="match status" value="1"/>
</dbReference>
<dbReference type="AlphaFoldDB" id="A0A410MI95"/>
<feature type="domain" description="VOC" evidence="1">
    <location>
        <begin position="4"/>
        <end position="113"/>
    </location>
</feature>
<dbReference type="SUPFAM" id="SSF54593">
    <property type="entry name" value="Glyoxalase/Bleomycin resistance protein/Dihydroxybiphenyl dioxygenase"/>
    <property type="match status" value="1"/>
</dbReference>
<evidence type="ECO:0000313" key="2">
    <source>
        <dbReference type="EMBL" id="QAS54410.1"/>
    </source>
</evidence>
<dbReference type="InterPro" id="IPR004360">
    <property type="entry name" value="Glyas_Fos-R_dOase_dom"/>
</dbReference>
<organism evidence="2 3">
    <name type="scientific">Halobacillus litoralis</name>
    <dbReference type="NCBI Taxonomy" id="45668"/>
    <lineage>
        <taxon>Bacteria</taxon>
        <taxon>Bacillati</taxon>
        <taxon>Bacillota</taxon>
        <taxon>Bacilli</taxon>
        <taxon>Bacillales</taxon>
        <taxon>Bacillaceae</taxon>
        <taxon>Halobacillus</taxon>
    </lineage>
</organism>
<dbReference type="EMBL" id="CP026118">
    <property type="protein sequence ID" value="QAS54410.1"/>
    <property type="molecule type" value="Genomic_DNA"/>
</dbReference>
<reference evidence="2 3" key="1">
    <citation type="submission" date="2018-01" db="EMBL/GenBank/DDBJ databases">
        <title>The whole genome sequencing and assembly of Halobacillus litoralis ERB031 strain.</title>
        <authorList>
            <person name="Lee S.-J."/>
            <person name="Park M.-K."/>
            <person name="Kim J.-Y."/>
            <person name="Lee Y.-J."/>
            <person name="Yi H."/>
            <person name="Bahn Y.-S."/>
            <person name="Kim J.F."/>
            <person name="Lee D.-W."/>
        </authorList>
    </citation>
    <scope>NUCLEOTIDE SEQUENCE [LARGE SCALE GENOMIC DNA]</scope>
    <source>
        <strain evidence="2 3">ERB 031</strain>
    </source>
</reference>
<protein>
    <recommendedName>
        <fullName evidence="1">VOC domain-containing protein</fullName>
    </recommendedName>
</protein>
<dbReference type="KEGG" id="hli:HLI_20400"/>
<evidence type="ECO:0000313" key="3">
    <source>
        <dbReference type="Proteomes" id="UP000287756"/>
    </source>
</evidence>
<dbReference type="InterPro" id="IPR029068">
    <property type="entry name" value="Glyas_Bleomycin-R_OHBP_Dase"/>
</dbReference>
<accession>A0A410MI95</accession>
<proteinExistence type="predicted"/>
<dbReference type="Gene3D" id="3.10.180.10">
    <property type="entry name" value="2,3-Dihydroxybiphenyl 1,2-Dioxygenase, domain 1"/>
    <property type="match status" value="1"/>
</dbReference>
<dbReference type="PANTHER" id="PTHR36437">
    <property type="entry name" value="GLYOXALASE/BLEOMYCIN RESISTANCE PROTEIN/DIOXYGENASE"/>
    <property type="match status" value="1"/>
</dbReference>
<dbReference type="Proteomes" id="UP000287756">
    <property type="component" value="Chromosome"/>
</dbReference>
<sequence>MIERLDTVCLKVRDVIESSKWYEEKLGFTVSFEGEGYRVLSIGESSVPLTIEEGEVEAGRSKSYPIFYSKDIETTYKKLQSKGVQVSEIQNDDVNHFFDVYDQDGNRMQICFFSQNGEK</sequence>
<dbReference type="PANTHER" id="PTHR36437:SF2">
    <property type="entry name" value="GLYOXALASE_BLEOMYCIN RESISTANCE PROTEIN_DIOXYGENASE"/>
    <property type="match status" value="1"/>
</dbReference>
<gene>
    <name evidence="2" type="ORF">HLI_20400</name>
</gene>
<dbReference type="RefSeq" id="WP_128526674.1">
    <property type="nucleotide sequence ID" value="NZ_CANLVY010000005.1"/>
</dbReference>
<dbReference type="InterPro" id="IPR037523">
    <property type="entry name" value="VOC_core"/>
</dbReference>